<reference evidence="2" key="1">
    <citation type="submission" date="2018-07" db="EMBL/GenBank/DDBJ databases">
        <authorList>
            <person name="Quirk P.G."/>
            <person name="Krulwich T.A."/>
        </authorList>
    </citation>
    <scope>NUCLEOTIDE SEQUENCE</scope>
</reference>
<proteinExistence type="predicted"/>
<dbReference type="AlphaFoldDB" id="A0A380TJD3"/>
<feature type="region of interest" description="Disordered" evidence="1">
    <location>
        <begin position="157"/>
        <end position="176"/>
    </location>
</feature>
<gene>
    <name evidence="2" type="ORF">DF3PB_5830001</name>
</gene>
<dbReference type="EMBL" id="UIDG01000538">
    <property type="protein sequence ID" value="SUS08117.1"/>
    <property type="molecule type" value="Genomic_DNA"/>
</dbReference>
<evidence type="ECO:0000313" key="2">
    <source>
        <dbReference type="EMBL" id="SUS08117.1"/>
    </source>
</evidence>
<protein>
    <submittedName>
        <fullName evidence="2">Putative soluble lytic transglycosylase fused to an ABC-type amino acid-binding protein</fullName>
    </submittedName>
</protein>
<name>A0A380TJD3_9ZZZZ</name>
<organism evidence="2">
    <name type="scientific">metagenome</name>
    <dbReference type="NCBI Taxonomy" id="256318"/>
    <lineage>
        <taxon>unclassified sequences</taxon>
        <taxon>metagenomes</taxon>
    </lineage>
</organism>
<accession>A0A380TJD3</accession>
<evidence type="ECO:0000256" key="1">
    <source>
        <dbReference type="SAM" id="MobiDB-lite"/>
    </source>
</evidence>
<sequence>MSYSYCEGWFRARRVATKPLNETQARQRHATKGALYTAIVGDPVRPNAFVEIVGGDSIQVEFLDDQLRTHAAYQFVIQPDGRLFMVMAAFVKFGADGRQTWGRRLSFKPDGHVMSFETDYVHSPNSETVSEHRIDVSLNWEPYPSFGDYASIARYDRDRPPAESNGVAVADRPGPH</sequence>